<sequence length="81" mass="8976">MPDREPTNPNMVSLGRVFTEIRDMRQENKDEHKSITGTLSKHSIQLACLETKWGTFWKIVKVIGPIAGLIVGAAITVSSIL</sequence>
<name>X1GKF0_9ZZZZ</name>
<organism evidence="1">
    <name type="scientific">marine sediment metagenome</name>
    <dbReference type="NCBI Taxonomy" id="412755"/>
    <lineage>
        <taxon>unclassified sequences</taxon>
        <taxon>metagenomes</taxon>
        <taxon>ecological metagenomes</taxon>
    </lineage>
</organism>
<dbReference type="AlphaFoldDB" id="X1GKF0"/>
<comment type="caution">
    <text evidence="1">The sequence shown here is derived from an EMBL/GenBank/DDBJ whole genome shotgun (WGS) entry which is preliminary data.</text>
</comment>
<accession>X1GKF0</accession>
<dbReference type="EMBL" id="BARU01007158">
    <property type="protein sequence ID" value="GAH42084.1"/>
    <property type="molecule type" value="Genomic_DNA"/>
</dbReference>
<proteinExistence type="predicted"/>
<reference evidence="1" key="1">
    <citation type="journal article" date="2014" name="Front. Microbiol.">
        <title>High frequency of phylogenetically diverse reductive dehalogenase-homologous genes in deep subseafloor sedimentary metagenomes.</title>
        <authorList>
            <person name="Kawai M."/>
            <person name="Futagami T."/>
            <person name="Toyoda A."/>
            <person name="Takaki Y."/>
            <person name="Nishi S."/>
            <person name="Hori S."/>
            <person name="Arai W."/>
            <person name="Tsubouchi T."/>
            <person name="Morono Y."/>
            <person name="Uchiyama I."/>
            <person name="Ito T."/>
            <person name="Fujiyama A."/>
            <person name="Inagaki F."/>
            <person name="Takami H."/>
        </authorList>
    </citation>
    <scope>NUCLEOTIDE SEQUENCE</scope>
    <source>
        <strain evidence="1">Expedition CK06-06</strain>
    </source>
</reference>
<evidence type="ECO:0000313" key="1">
    <source>
        <dbReference type="EMBL" id="GAH42084.1"/>
    </source>
</evidence>
<gene>
    <name evidence="1" type="ORF">S03H2_14114</name>
</gene>
<protein>
    <submittedName>
        <fullName evidence="1">Uncharacterized protein</fullName>
    </submittedName>
</protein>